<sequence>MPVNIRSLPTRPPVDESVAGPLPMSDDFAVALGLKESSFAHIREFQANMTEEERVQYVYGRLLVRLRMEPQEQQDVILSRFTAIWLLKLLERWRASEDPGSVYSLLLPHISDNVYFQVFLASRHPAAKDMTLHYAQRLAKATWSRVEDSDMVFDACQHLSTMLVYEDSDTVLPRELTDVLIDKISAWQIAYAHLPNMAPLPRAIGLLKRQVSWVREGRKVKEHMERVLMACNKPGCTVPYVPGTDTLQQCSGCKTARYCSPEHQRQHWKTHKLFCFRPAWTED</sequence>
<dbReference type="HOGENOM" id="CLU_076640_1_0_1"/>
<dbReference type="InterPro" id="IPR002893">
    <property type="entry name" value="Znf_MYND"/>
</dbReference>
<evidence type="ECO:0000256" key="1">
    <source>
        <dbReference type="ARBA" id="ARBA00022723"/>
    </source>
</evidence>
<evidence type="ECO:0000256" key="3">
    <source>
        <dbReference type="ARBA" id="ARBA00022833"/>
    </source>
</evidence>
<keyword evidence="8" id="KW-1185">Reference proteome</keyword>
<name>S7QML1_GLOTA</name>
<dbReference type="PROSITE" id="PS50865">
    <property type="entry name" value="ZF_MYND_2"/>
    <property type="match status" value="1"/>
</dbReference>
<dbReference type="EMBL" id="KB469296">
    <property type="protein sequence ID" value="EPQ60693.1"/>
    <property type="molecule type" value="Genomic_DNA"/>
</dbReference>
<proteinExistence type="predicted"/>
<organism evidence="7 8">
    <name type="scientific">Gloeophyllum trabeum (strain ATCC 11539 / FP-39264 / Madison 617)</name>
    <name type="common">Brown rot fungus</name>
    <dbReference type="NCBI Taxonomy" id="670483"/>
    <lineage>
        <taxon>Eukaryota</taxon>
        <taxon>Fungi</taxon>
        <taxon>Dikarya</taxon>
        <taxon>Basidiomycota</taxon>
        <taxon>Agaricomycotina</taxon>
        <taxon>Agaricomycetes</taxon>
        <taxon>Gloeophyllales</taxon>
        <taxon>Gloeophyllaceae</taxon>
        <taxon>Gloeophyllum</taxon>
    </lineage>
</organism>
<evidence type="ECO:0000256" key="5">
    <source>
        <dbReference type="SAM" id="MobiDB-lite"/>
    </source>
</evidence>
<protein>
    <recommendedName>
        <fullName evidence="6">MYND-type domain-containing protein</fullName>
    </recommendedName>
</protein>
<evidence type="ECO:0000313" key="8">
    <source>
        <dbReference type="Proteomes" id="UP000030669"/>
    </source>
</evidence>
<evidence type="ECO:0000313" key="7">
    <source>
        <dbReference type="EMBL" id="EPQ60693.1"/>
    </source>
</evidence>
<accession>S7QML1</accession>
<keyword evidence="1" id="KW-0479">Metal-binding</keyword>
<evidence type="ECO:0000256" key="4">
    <source>
        <dbReference type="PROSITE-ProRule" id="PRU00134"/>
    </source>
</evidence>
<dbReference type="OMA" id="WIIRAHA"/>
<dbReference type="RefSeq" id="XP_007861041.1">
    <property type="nucleotide sequence ID" value="XM_007862850.1"/>
</dbReference>
<dbReference type="PROSITE" id="PS01360">
    <property type="entry name" value="ZF_MYND_1"/>
    <property type="match status" value="1"/>
</dbReference>
<reference evidence="7 8" key="1">
    <citation type="journal article" date="2012" name="Science">
        <title>The Paleozoic origin of enzymatic lignin decomposition reconstructed from 31 fungal genomes.</title>
        <authorList>
            <person name="Floudas D."/>
            <person name="Binder M."/>
            <person name="Riley R."/>
            <person name="Barry K."/>
            <person name="Blanchette R.A."/>
            <person name="Henrissat B."/>
            <person name="Martinez A.T."/>
            <person name="Otillar R."/>
            <person name="Spatafora J.W."/>
            <person name="Yadav J.S."/>
            <person name="Aerts A."/>
            <person name="Benoit I."/>
            <person name="Boyd A."/>
            <person name="Carlson A."/>
            <person name="Copeland A."/>
            <person name="Coutinho P.M."/>
            <person name="de Vries R.P."/>
            <person name="Ferreira P."/>
            <person name="Findley K."/>
            <person name="Foster B."/>
            <person name="Gaskell J."/>
            <person name="Glotzer D."/>
            <person name="Gorecki P."/>
            <person name="Heitman J."/>
            <person name="Hesse C."/>
            <person name="Hori C."/>
            <person name="Igarashi K."/>
            <person name="Jurgens J.A."/>
            <person name="Kallen N."/>
            <person name="Kersten P."/>
            <person name="Kohler A."/>
            <person name="Kuees U."/>
            <person name="Kumar T.K.A."/>
            <person name="Kuo A."/>
            <person name="LaButti K."/>
            <person name="Larrondo L.F."/>
            <person name="Lindquist E."/>
            <person name="Ling A."/>
            <person name="Lombard V."/>
            <person name="Lucas S."/>
            <person name="Lundell T."/>
            <person name="Martin R."/>
            <person name="McLaughlin D.J."/>
            <person name="Morgenstern I."/>
            <person name="Morin E."/>
            <person name="Murat C."/>
            <person name="Nagy L.G."/>
            <person name="Nolan M."/>
            <person name="Ohm R.A."/>
            <person name="Patyshakuliyeva A."/>
            <person name="Rokas A."/>
            <person name="Ruiz-Duenas F.J."/>
            <person name="Sabat G."/>
            <person name="Salamov A."/>
            <person name="Samejima M."/>
            <person name="Schmutz J."/>
            <person name="Slot J.C."/>
            <person name="St John F."/>
            <person name="Stenlid J."/>
            <person name="Sun H."/>
            <person name="Sun S."/>
            <person name="Syed K."/>
            <person name="Tsang A."/>
            <person name="Wiebenga A."/>
            <person name="Young D."/>
            <person name="Pisabarro A."/>
            <person name="Eastwood D.C."/>
            <person name="Martin F."/>
            <person name="Cullen D."/>
            <person name="Grigoriev I.V."/>
            <person name="Hibbett D.S."/>
        </authorList>
    </citation>
    <scope>NUCLEOTIDE SEQUENCE [LARGE SCALE GENOMIC DNA]</scope>
    <source>
        <strain evidence="7 8">ATCC 11539</strain>
    </source>
</reference>
<dbReference type="OrthoDB" id="432970at2759"/>
<dbReference type="Gene3D" id="6.10.140.2220">
    <property type="match status" value="1"/>
</dbReference>
<evidence type="ECO:0000256" key="2">
    <source>
        <dbReference type="ARBA" id="ARBA00022771"/>
    </source>
</evidence>
<dbReference type="Pfam" id="PF01753">
    <property type="entry name" value="zf-MYND"/>
    <property type="match status" value="1"/>
</dbReference>
<feature type="region of interest" description="Disordered" evidence="5">
    <location>
        <begin position="1"/>
        <end position="20"/>
    </location>
</feature>
<dbReference type="KEGG" id="gtr:GLOTRDRAFT_135335"/>
<gene>
    <name evidence="7" type="ORF">GLOTRDRAFT_135335</name>
</gene>
<keyword evidence="3" id="KW-0862">Zinc</keyword>
<feature type="domain" description="MYND-type" evidence="6">
    <location>
        <begin position="231"/>
        <end position="275"/>
    </location>
</feature>
<evidence type="ECO:0000259" key="6">
    <source>
        <dbReference type="PROSITE" id="PS50865"/>
    </source>
</evidence>
<dbReference type="GO" id="GO:0008270">
    <property type="term" value="F:zinc ion binding"/>
    <property type="evidence" value="ECO:0007669"/>
    <property type="project" value="UniProtKB-KW"/>
</dbReference>
<dbReference type="SUPFAM" id="SSF144232">
    <property type="entry name" value="HIT/MYND zinc finger-like"/>
    <property type="match status" value="1"/>
</dbReference>
<dbReference type="AlphaFoldDB" id="S7QML1"/>
<keyword evidence="2 4" id="KW-0863">Zinc-finger</keyword>
<dbReference type="Proteomes" id="UP000030669">
    <property type="component" value="Unassembled WGS sequence"/>
</dbReference>
<dbReference type="GeneID" id="19303298"/>
<dbReference type="eggNOG" id="ENOG502STXP">
    <property type="taxonomic scope" value="Eukaryota"/>
</dbReference>